<evidence type="ECO:0000313" key="1">
    <source>
        <dbReference type="EMBL" id="KAJ6984263.1"/>
    </source>
</evidence>
<sequence length="150" mass="16367">MQPKLVEQSSRSLSVHRYLQLSRSRKLVQLNSLLVSGKVFLVQCFNSRPALLIHLTLILAQLRSFSLLTTLFKYDSLTHYRVEGLVHFQYRVDAQEPALAISAFVSASAGTVSIPTTLFAAGIDDNILAKAIKTGVATILASRSGLAPTP</sequence>
<evidence type="ECO:0000313" key="2">
    <source>
        <dbReference type="Proteomes" id="UP001164929"/>
    </source>
</evidence>
<dbReference type="Gene3D" id="2.60.120.10">
    <property type="entry name" value="Jelly Rolls"/>
    <property type="match status" value="1"/>
</dbReference>
<name>A0AAD6QBR5_9ROSI</name>
<dbReference type="AlphaFoldDB" id="A0AAD6QBR5"/>
<protein>
    <submittedName>
        <fullName evidence="1">Uncharacterized protein</fullName>
    </submittedName>
</protein>
<accession>A0AAD6QBR5</accession>
<proteinExistence type="predicted"/>
<dbReference type="EMBL" id="JAQIZT010000009">
    <property type="protein sequence ID" value="KAJ6984263.1"/>
    <property type="molecule type" value="Genomic_DNA"/>
</dbReference>
<comment type="caution">
    <text evidence="1">The sequence shown here is derived from an EMBL/GenBank/DDBJ whole genome shotgun (WGS) entry which is preliminary data.</text>
</comment>
<dbReference type="Proteomes" id="UP001164929">
    <property type="component" value="Chromosome 9"/>
</dbReference>
<organism evidence="1 2">
    <name type="scientific">Populus alba x Populus x berolinensis</name>
    <dbReference type="NCBI Taxonomy" id="444605"/>
    <lineage>
        <taxon>Eukaryota</taxon>
        <taxon>Viridiplantae</taxon>
        <taxon>Streptophyta</taxon>
        <taxon>Embryophyta</taxon>
        <taxon>Tracheophyta</taxon>
        <taxon>Spermatophyta</taxon>
        <taxon>Magnoliopsida</taxon>
        <taxon>eudicotyledons</taxon>
        <taxon>Gunneridae</taxon>
        <taxon>Pentapetalae</taxon>
        <taxon>rosids</taxon>
        <taxon>fabids</taxon>
        <taxon>Malpighiales</taxon>
        <taxon>Salicaceae</taxon>
        <taxon>Saliceae</taxon>
        <taxon>Populus</taxon>
    </lineage>
</organism>
<reference evidence="1" key="1">
    <citation type="journal article" date="2023" name="Mol. Ecol. Resour.">
        <title>Chromosome-level genome assembly of a triploid poplar Populus alba 'Berolinensis'.</title>
        <authorList>
            <person name="Chen S."/>
            <person name="Yu Y."/>
            <person name="Wang X."/>
            <person name="Wang S."/>
            <person name="Zhang T."/>
            <person name="Zhou Y."/>
            <person name="He R."/>
            <person name="Meng N."/>
            <person name="Wang Y."/>
            <person name="Liu W."/>
            <person name="Liu Z."/>
            <person name="Liu J."/>
            <person name="Guo Q."/>
            <person name="Huang H."/>
            <person name="Sederoff R.R."/>
            <person name="Wang G."/>
            <person name="Qu G."/>
            <person name="Chen S."/>
        </authorList>
    </citation>
    <scope>NUCLEOTIDE SEQUENCE</scope>
    <source>
        <strain evidence="1">SC-2020</strain>
    </source>
</reference>
<keyword evidence="2" id="KW-1185">Reference proteome</keyword>
<dbReference type="InterPro" id="IPR014710">
    <property type="entry name" value="RmlC-like_jellyroll"/>
</dbReference>
<gene>
    <name evidence="1" type="ORF">NC653_022503</name>
</gene>